<proteinExistence type="predicted"/>
<keyword evidence="2" id="KW-1185">Reference proteome</keyword>
<dbReference type="AlphaFoldDB" id="A0A8J3DA81"/>
<evidence type="ECO:0000313" key="1">
    <source>
        <dbReference type="EMBL" id="GHB68076.1"/>
    </source>
</evidence>
<dbReference type="RefSeq" id="WP_189564471.1">
    <property type="nucleotide sequence ID" value="NZ_BMXF01000002.1"/>
</dbReference>
<reference evidence="1 2" key="1">
    <citation type="journal article" date="2014" name="Int. J. Syst. Evol. Microbiol.">
        <title>Complete genome sequence of Corynebacterium casei LMG S-19264T (=DSM 44701T), isolated from a smear-ripened cheese.</title>
        <authorList>
            <consortium name="US DOE Joint Genome Institute (JGI-PGF)"/>
            <person name="Walter F."/>
            <person name="Albersmeier A."/>
            <person name="Kalinowski J."/>
            <person name="Ruckert C."/>
        </authorList>
    </citation>
    <scope>NUCLEOTIDE SEQUENCE [LARGE SCALE GENOMIC DNA]</scope>
    <source>
        <strain evidence="1 2">KCTC 12866</strain>
    </source>
</reference>
<sequence>MTQKSRVTLLWFVHLLGLCAWGMDAPLLAQADSVTTRTGFGLVARLDIRRTRLDGRPGHINGALAGVRFGEKGHLLMMGYHWLGYDAPNNYIVWRGWLPSRIDLDFFTITDARFVSLGYWYPVFRSPKWYVAVPLEVGYGGETARYLDRITPGTGTPRFQLAQAGTFVNYRFIPWLGLNARAGYRSALFNPEFSRRFSGVYYGIGLAFYPVPAYNAYRDWHRSRVEKGGNQ</sequence>
<gene>
    <name evidence="1" type="ORF">GCM10007390_21740</name>
</gene>
<dbReference type="Proteomes" id="UP000598271">
    <property type="component" value="Unassembled WGS sequence"/>
</dbReference>
<evidence type="ECO:0000313" key="2">
    <source>
        <dbReference type="Proteomes" id="UP000598271"/>
    </source>
</evidence>
<comment type="caution">
    <text evidence="1">The sequence shown here is derived from an EMBL/GenBank/DDBJ whole genome shotgun (WGS) entry which is preliminary data.</text>
</comment>
<organism evidence="1 2">
    <name type="scientific">Persicitalea jodogahamensis</name>
    <dbReference type="NCBI Taxonomy" id="402147"/>
    <lineage>
        <taxon>Bacteria</taxon>
        <taxon>Pseudomonadati</taxon>
        <taxon>Bacteroidota</taxon>
        <taxon>Cytophagia</taxon>
        <taxon>Cytophagales</taxon>
        <taxon>Spirosomataceae</taxon>
        <taxon>Persicitalea</taxon>
    </lineage>
</organism>
<accession>A0A8J3DA81</accession>
<name>A0A8J3DA81_9BACT</name>
<protein>
    <submittedName>
        <fullName evidence="1">Uncharacterized protein</fullName>
    </submittedName>
</protein>
<dbReference type="EMBL" id="BMXF01000002">
    <property type="protein sequence ID" value="GHB68076.1"/>
    <property type="molecule type" value="Genomic_DNA"/>
</dbReference>